<feature type="compositionally biased region" description="Basic residues" evidence="1">
    <location>
        <begin position="38"/>
        <end position="47"/>
    </location>
</feature>
<evidence type="ECO:0000256" key="1">
    <source>
        <dbReference type="SAM" id="MobiDB-lite"/>
    </source>
</evidence>
<protein>
    <submittedName>
        <fullName evidence="2">Uncharacterized protein</fullName>
    </submittedName>
</protein>
<evidence type="ECO:0000313" key="2">
    <source>
        <dbReference type="EMBL" id="KZT67249.1"/>
    </source>
</evidence>
<name>A0A165NQJ5_9APHY</name>
<feature type="region of interest" description="Disordered" evidence="1">
    <location>
        <begin position="38"/>
        <end position="67"/>
    </location>
</feature>
<accession>A0A165NQJ5</accession>
<dbReference type="Proteomes" id="UP000076727">
    <property type="component" value="Unassembled WGS sequence"/>
</dbReference>
<evidence type="ECO:0000313" key="3">
    <source>
        <dbReference type="Proteomes" id="UP000076727"/>
    </source>
</evidence>
<gene>
    <name evidence="2" type="ORF">DAEQUDRAFT_729282</name>
</gene>
<reference evidence="2 3" key="1">
    <citation type="journal article" date="2016" name="Mol. Biol. Evol.">
        <title>Comparative Genomics of Early-Diverging Mushroom-Forming Fungi Provides Insights into the Origins of Lignocellulose Decay Capabilities.</title>
        <authorList>
            <person name="Nagy L.G."/>
            <person name="Riley R."/>
            <person name="Tritt A."/>
            <person name="Adam C."/>
            <person name="Daum C."/>
            <person name="Floudas D."/>
            <person name="Sun H."/>
            <person name="Yadav J.S."/>
            <person name="Pangilinan J."/>
            <person name="Larsson K.H."/>
            <person name="Matsuura K."/>
            <person name="Barry K."/>
            <person name="Labutti K."/>
            <person name="Kuo R."/>
            <person name="Ohm R.A."/>
            <person name="Bhattacharya S.S."/>
            <person name="Shirouzu T."/>
            <person name="Yoshinaga Y."/>
            <person name="Martin F.M."/>
            <person name="Grigoriev I.V."/>
            <person name="Hibbett D.S."/>
        </authorList>
    </citation>
    <scope>NUCLEOTIDE SEQUENCE [LARGE SCALE GENOMIC DNA]</scope>
    <source>
        <strain evidence="2 3">L-15889</strain>
    </source>
</reference>
<sequence length="137" mass="15505">MRYEREMRADASFWLLLSGSTPQSRMLARCGSRRSKARKPLMGRMHRDRATLSQMRTRRDQSKGHSTYHLSTNNLLLSDHAYMALQVTYCTSGMLQARFACHVQPKAQSRYQASGCHIGHLSRPYALGRVSGGNDDG</sequence>
<organism evidence="2 3">
    <name type="scientific">Daedalea quercina L-15889</name>
    <dbReference type="NCBI Taxonomy" id="1314783"/>
    <lineage>
        <taxon>Eukaryota</taxon>
        <taxon>Fungi</taxon>
        <taxon>Dikarya</taxon>
        <taxon>Basidiomycota</taxon>
        <taxon>Agaricomycotina</taxon>
        <taxon>Agaricomycetes</taxon>
        <taxon>Polyporales</taxon>
        <taxon>Fomitopsis</taxon>
    </lineage>
</organism>
<keyword evidence="3" id="KW-1185">Reference proteome</keyword>
<dbReference type="EMBL" id="KV429078">
    <property type="protein sequence ID" value="KZT67249.1"/>
    <property type="molecule type" value="Genomic_DNA"/>
</dbReference>
<proteinExistence type="predicted"/>
<dbReference type="AlphaFoldDB" id="A0A165NQJ5"/>